<feature type="region of interest" description="Disordered" evidence="1">
    <location>
        <begin position="1"/>
        <end position="29"/>
    </location>
</feature>
<feature type="region of interest" description="Disordered" evidence="1">
    <location>
        <begin position="223"/>
        <end position="279"/>
    </location>
</feature>
<dbReference type="Pfam" id="PF12937">
    <property type="entry name" value="F-box-like"/>
    <property type="match status" value="1"/>
</dbReference>
<proteinExistence type="predicted"/>
<dbReference type="SMART" id="SM00256">
    <property type="entry name" value="FBOX"/>
    <property type="match status" value="1"/>
</dbReference>
<dbReference type="PANTHER" id="PTHR15881">
    <property type="entry name" value="MARGINAL ZONE B- AND B1-CELL-SPECIFIC PROTEIN"/>
    <property type="match status" value="1"/>
</dbReference>
<feature type="region of interest" description="Disordered" evidence="1">
    <location>
        <begin position="461"/>
        <end position="508"/>
    </location>
</feature>
<feature type="compositionally biased region" description="Basic and acidic residues" evidence="1">
    <location>
        <begin position="484"/>
        <end position="498"/>
    </location>
</feature>
<sequence>MNTSDAGSCADGSVSRKRRSASSHSCGRWRVDTESLTEDILDDVGLSLMDDSSGLPTPPDSQNGATPALKPATAPGPAVDPYSVMDDGYVPEGFLVYKRRRTGSFRLHDPFCRQSDEIILKIFGFLSKSMLVRCARVCRRWRQLAFDETLWRRMDAAGRTIPAGGLGRLVQRGVRLLRLTRAEEAVVSDADLTETDDGSSDEADETLELIDFGKSSDVAERAGSAGYDQVRVDRSSLASSVERQLQEPTTERPAPSGTKGGKQKRKKKYTEPPAPTAEELEATYKYEVLAPPDNSPVKLDFPASPQSQGEEHLSKHVPLTLYCDTCMAIAYQVHLSFAKFHSQVTRRPPTESEIYHLVSEACEHQRFREYGMLEVHGHRHISGPGCNQLEAEGGVKHSRGPWPRRLADRCEEVTEDIGEINMHNAWLEEQRDPERFKMYMCFGDPPRNYCQKYGHMDAAAEAAARERSRKPEDTETPIETANRLAREAEEAEKKRLAELDDSEQKDEL</sequence>
<dbReference type="PROSITE" id="PS50181">
    <property type="entry name" value="FBOX"/>
    <property type="match status" value="1"/>
</dbReference>
<dbReference type="AlphaFoldDB" id="A0A6A4WBX5"/>
<feature type="compositionally biased region" description="Acidic residues" evidence="1">
    <location>
        <begin position="499"/>
        <end position="508"/>
    </location>
</feature>
<dbReference type="SUPFAM" id="SSF81383">
    <property type="entry name" value="F-box domain"/>
    <property type="match status" value="1"/>
</dbReference>
<dbReference type="GO" id="GO:0034663">
    <property type="term" value="C:endoplasmic reticulum chaperone complex"/>
    <property type="evidence" value="ECO:0007669"/>
    <property type="project" value="TreeGrafter"/>
</dbReference>
<dbReference type="InterPro" id="IPR052682">
    <property type="entry name" value="MZB1"/>
</dbReference>
<evidence type="ECO:0000313" key="4">
    <source>
        <dbReference type="Proteomes" id="UP000440578"/>
    </source>
</evidence>
<feature type="region of interest" description="Disordered" evidence="1">
    <location>
        <begin position="48"/>
        <end position="77"/>
    </location>
</feature>
<dbReference type="OrthoDB" id="2095648at2759"/>
<dbReference type="EMBL" id="VIIS01001193">
    <property type="protein sequence ID" value="KAF0301160.1"/>
    <property type="molecule type" value="Genomic_DNA"/>
</dbReference>
<feature type="compositionally biased region" description="Polar residues" evidence="1">
    <location>
        <begin position="236"/>
        <end position="248"/>
    </location>
</feature>
<dbReference type="InterPro" id="IPR036047">
    <property type="entry name" value="F-box-like_dom_sf"/>
</dbReference>
<dbReference type="InterPro" id="IPR001810">
    <property type="entry name" value="F-box_dom"/>
</dbReference>
<dbReference type="Gene3D" id="3.80.10.10">
    <property type="entry name" value="Ribonuclease Inhibitor"/>
    <property type="match status" value="1"/>
</dbReference>
<evidence type="ECO:0000256" key="1">
    <source>
        <dbReference type="SAM" id="MobiDB-lite"/>
    </source>
</evidence>
<protein>
    <submittedName>
        <fullName evidence="3">Marginal zone B-and B1-cell-specific protein</fullName>
    </submittedName>
</protein>
<dbReference type="GO" id="GO:0005576">
    <property type="term" value="C:extracellular region"/>
    <property type="evidence" value="ECO:0007669"/>
    <property type="project" value="TreeGrafter"/>
</dbReference>
<dbReference type="CDD" id="cd22149">
    <property type="entry name" value="F-box_DmSKP2-like"/>
    <property type="match status" value="1"/>
</dbReference>
<organism evidence="3 4">
    <name type="scientific">Amphibalanus amphitrite</name>
    <name type="common">Striped barnacle</name>
    <name type="synonym">Balanus amphitrite</name>
    <dbReference type="NCBI Taxonomy" id="1232801"/>
    <lineage>
        <taxon>Eukaryota</taxon>
        <taxon>Metazoa</taxon>
        <taxon>Ecdysozoa</taxon>
        <taxon>Arthropoda</taxon>
        <taxon>Crustacea</taxon>
        <taxon>Multicrustacea</taxon>
        <taxon>Cirripedia</taxon>
        <taxon>Thoracica</taxon>
        <taxon>Thoracicalcarea</taxon>
        <taxon>Balanomorpha</taxon>
        <taxon>Balanoidea</taxon>
        <taxon>Balanidae</taxon>
        <taxon>Amphibalaninae</taxon>
        <taxon>Amphibalanus</taxon>
    </lineage>
</organism>
<dbReference type="EMBL" id="VIIS01001193">
    <property type="protein sequence ID" value="KAF0301161.1"/>
    <property type="molecule type" value="Genomic_DNA"/>
</dbReference>
<evidence type="ECO:0000259" key="2">
    <source>
        <dbReference type="PROSITE" id="PS50181"/>
    </source>
</evidence>
<feature type="domain" description="F-box" evidence="2">
    <location>
        <begin position="108"/>
        <end position="154"/>
    </location>
</feature>
<feature type="compositionally biased region" description="Basic and acidic residues" evidence="1">
    <location>
        <begin position="463"/>
        <end position="473"/>
    </location>
</feature>
<reference evidence="3 4" key="1">
    <citation type="submission" date="2019-07" db="EMBL/GenBank/DDBJ databases">
        <title>Draft genome assembly of a fouling barnacle, Amphibalanus amphitrite (Darwin, 1854): The first reference genome for Thecostraca.</title>
        <authorList>
            <person name="Kim W."/>
        </authorList>
    </citation>
    <scope>NUCLEOTIDE SEQUENCE [LARGE SCALE GENOMIC DNA]</scope>
    <source>
        <strain evidence="3">SNU_AA5</strain>
        <tissue evidence="3">Soma without cirri and trophi</tissue>
    </source>
</reference>
<keyword evidence="4" id="KW-1185">Reference proteome</keyword>
<dbReference type="PANTHER" id="PTHR15881:SF2">
    <property type="entry name" value="MARGINAL ZONE B- AND B1-CELL-SPECIFIC PROTEIN"/>
    <property type="match status" value="1"/>
</dbReference>
<dbReference type="Proteomes" id="UP000440578">
    <property type="component" value="Unassembled WGS sequence"/>
</dbReference>
<dbReference type="InterPro" id="IPR032675">
    <property type="entry name" value="LRR_dom_sf"/>
</dbReference>
<accession>A0A6A4WBX5</accession>
<name>A0A6A4WBX5_AMPAM</name>
<gene>
    <name evidence="3" type="primary">MZB1_1</name>
    <name evidence="3" type="ORF">FJT64_026477</name>
</gene>
<comment type="caution">
    <text evidence="3">The sequence shown here is derived from an EMBL/GenBank/DDBJ whole genome shotgun (WGS) entry which is preliminary data.</text>
</comment>
<evidence type="ECO:0000313" key="3">
    <source>
        <dbReference type="EMBL" id="KAF0301160.1"/>
    </source>
</evidence>